<evidence type="ECO:0000256" key="2">
    <source>
        <dbReference type="SAM" id="MobiDB-lite"/>
    </source>
</evidence>
<dbReference type="GO" id="GO:0055085">
    <property type="term" value="P:transmembrane transport"/>
    <property type="evidence" value="ECO:0007669"/>
    <property type="project" value="InterPro"/>
</dbReference>
<dbReference type="PANTHER" id="PTHR30386:SF24">
    <property type="entry name" value="MULTIDRUG RESISTANCE EFFLUX PUMP"/>
    <property type="match status" value="1"/>
</dbReference>
<dbReference type="Gene3D" id="1.10.287.470">
    <property type="entry name" value="Helix hairpin bin"/>
    <property type="match status" value="1"/>
</dbReference>
<sequence>MTQAMEQHQDMDHPARHGGAGAAPPQPAGRLRGRSRRVAMGVAVLALLGAAGGLAHYELRGKYVENTDDAYIQADIVTVAPKVSGYVERVDVANNQEVRAGQRLLRIDPREYAAQLAQYQAQVEAANASADNARAQLATQKAAIAQARAQLQSAEHDAQFTASQTQRYASLVASGAETRDRLSTLQNQAAQARANAAAQRAALTKATLEIAALQAQLRQAEAQAKTARAQAAVAEVNLAATELRASTDGRVGDSQVRIGQFVSAGTRLMSVVPAHLYITANFKETQLSHMRIGQPVHVHVDAFPDEAIEGHVESLSPGTGAQFSLLPPQNATGNFIKIVQRVPVRIALDVTDDRIKPLLAAGMSVTVDVDTLAQGQPRPVSRPQPGHGALL</sequence>
<keyword evidence="1" id="KW-0175">Coiled coil</keyword>
<gene>
    <name evidence="6" type="ORF">LBW55_05745</name>
</gene>
<dbReference type="EMBL" id="JAIVEX010000003">
    <property type="protein sequence ID" value="MDB0521112.1"/>
    <property type="molecule type" value="Genomic_DNA"/>
</dbReference>
<accession>A0AAE3T368</accession>
<proteinExistence type="predicted"/>
<dbReference type="Pfam" id="PF25963">
    <property type="entry name" value="Beta-barrel_AAEA"/>
    <property type="match status" value="1"/>
</dbReference>
<name>A0AAE3T368_RALSL</name>
<dbReference type="Gene3D" id="2.40.50.100">
    <property type="match status" value="1"/>
</dbReference>
<evidence type="ECO:0000259" key="5">
    <source>
        <dbReference type="Pfam" id="PF25963"/>
    </source>
</evidence>
<evidence type="ECO:0000256" key="3">
    <source>
        <dbReference type="SAM" id="Phobius"/>
    </source>
</evidence>
<keyword evidence="3" id="KW-0472">Membrane</keyword>
<comment type="caution">
    <text evidence="6">The sequence shown here is derived from an EMBL/GenBank/DDBJ whole genome shotgun (WGS) entry which is preliminary data.</text>
</comment>
<evidence type="ECO:0000313" key="7">
    <source>
        <dbReference type="Proteomes" id="UP001143674"/>
    </source>
</evidence>
<dbReference type="Gene3D" id="2.40.30.170">
    <property type="match status" value="1"/>
</dbReference>
<evidence type="ECO:0000259" key="4">
    <source>
        <dbReference type="Pfam" id="PF25917"/>
    </source>
</evidence>
<organism evidence="6 7">
    <name type="scientific">Ralstonia solanacearum</name>
    <name type="common">Pseudomonas solanacearum</name>
    <dbReference type="NCBI Taxonomy" id="305"/>
    <lineage>
        <taxon>Bacteria</taxon>
        <taxon>Pseudomonadati</taxon>
        <taxon>Pseudomonadota</taxon>
        <taxon>Betaproteobacteria</taxon>
        <taxon>Burkholderiales</taxon>
        <taxon>Burkholderiaceae</taxon>
        <taxon>Ralstonia</taxon>
        <taxon>Ralstonia solanacearum species complex</taxon>
    </lineage>
</organism>
<evidence type="ECO:0000313" key="6">
    <source>
        <dbReference type="EMBL" id="MDB0521112.1"/>
    </source>
</evidence>
<feature type="domain" description="Multidrug resistance protein MdtA-like barrel-sandwich hybrid" evidence="4">
    <location>
        <begin position="76"/>
        <end position="272"/>
    </location>
</feature>
<dbReference type="AlphaFoldDB" id="A0AAE3T368"/>
<dbReference type="InterPro" id="IPR058634">
    <property type="entry name" value="AaeA-lik-b-barrel"/>
</dbReference>
<feature type="domain" description="p-hydroxybenzoic acid efflux pump subunit AaeA-like beta-barrel" evidence="5">
    <location>
        <begin position="276"/>
        <end position="369"/>
    </location>
</feature>
<keyword evidence="3" id="KW-0812">Transmembrane</keyword>
<dbReference type="Pfam" id="PF25917">
    <property type="entry name" value="BSH_RND"/>
    <property type="match status" value="1"/>
</dbReference>
<dbReference type="InterPro" id="IPR050739">
    <property type="entry name" value="MFP"/>
</dbReference>
<dbReference type="PANTHER" id="PTHR30386">
    <property type="entry name" value="MEMBRANE FUSION SUBUNIT OF EMRAB-TOLC MULTIDRUG EFFLUX PUMP"/>
    <property type="match status" value="1"/>
</dbReference>
<dbReference type="Proteomes" id="UP001143674">
    <property type="component" value="Unassembled WGS sequence"/>
</dbReference>
<protein>
    <submittedName>
        <fullName evidence="6">HlyD family secretion protein</fullName>
    </submittedName>
</protein>
<feature type="transmembrane region" description="Helical" evidence="3">
    <location>
        <begin position="38"/>
        <end position="57"/>
    </location>
</feature>
<dbReference type="InterPro" id="IPR058625">
    <property type="entry name" value="MdtA-like_BSH"/>
</dbReference>
<reference evidence="6" key="1">
    <citation type="submission" date="2021-09" db="EMBL/GenBank/DDBJ databases">
        <title>Genomic analysis of Ralstonia spp.</title>
        <authorList>
            <person name="Aburjaile F."/>
            <person name="Ariute J.C."/>
            <person name="Pais A.K.L."/>
            <person name="Albuquerque G.M.R."/>
            <person name="Silva A.M.F."/>
            <person name="Brenig B."/>
            <person name="Azevedo V."/>
            <person name="Matiuzzi M."/>
            <person name="Ramos R."/>
            <person name="Goes-Neto A."/>
            <person name="Soares S."/>
            <person name="Iseppon A.M.B."/>
            <person name="Souza E."/>
            <person name="Gama M."/>
        </authorList>
    </citation>
    <scope>NUCLEOTIDE SEQUENCE</scope>
    <source>
        <strain evidence="6">B4</strain>
    </source>
</reference>
<feature type="coiled-coil region" evidence="1">
    <location>
        <begin position="116"/>
        <end position="237"/>
    </location>
</feature>
<evidence type="ECO:0000256" key="1">
    <source>
        <dbReference type="SAM" id="Coils"/>
    </source>
</evidence>
<dbReference type="RefSeq" id="WP_184849162.1">
    <property type="nucleotide sequence ID" value="NZ_JABZEH010000001.1"/>
</dbReference>
<keyword evidence="3" id="KW-1133">Transmembrane helix</keyword>
<dbReference type="SUPFAM" id="SSF111369">
    <property type="entry name" value="HlyD-like secretion proteins"/>
    <property type="match status" value="2"/>
</dbReference>
<feature type="region of interest" description="Disordered" evidence="2">
    <location>
        <begin position="1"/>
        <end position="32"/>
    </location>
</feature>